<accession>A0ABT8PQN7</accession>
<evidence type="ECO:0000313" key="1">
    <source>
        <dbReference type="EMBL" id="MDN8598649.1"/>
    </source>
</evidence>
<dbReference type="RefSeq" id="WP_301697155.1">
    <property type="nucleotide sequence ID" value="NZ_JAUJYW010000002.1"/>
</dbReference>
<proteinExistence type="predicted"/>
<gene>
    <name evidence="1" type="ORF">Q0A17_04330</name>
</gene>
<evidence type="ECO:0000313" key="2">
    <source>
        <dbReference type="Proteomes" id="UP001174867"/>
    </source>
</evidence>
<dbReference type="EMBL" id="JAUJYW010000002">
    <property type="protein sequence ID" value="MDN8598649.1"/>
    <property type="molecule type" value="Genomic_DNA"/>
</dbReference>
<reference evidence="1 2" key="1">
    <citation type="submission" date="2023-07" db="EMBL/GenBank/DDBJ databases">
        <title>Citrobacter selenititolerans sp. nov., isolated from seleniferous soil.</title>
        <authorList>
            <person name="Zhang S."/>
            <person name="Li K."/>
            <person name="Peng J."/>
            <person name="Wang H."/>
            <person name="Sun J."/>
            <person name="Guo Y."/>
        </authorList>
    </citation>
    <scope>NUCLEOTIDE SEQUENCE [LARGE SCALE GENOMIC DNA]</scope>
    <source>
        <strain evidence="1 2">S2-9</strain>
    </source>
</reference>
<sequence>MSAVSFSTFAELMDHEFTNTTQKIEKIGYKVDGKGIKSHCSCTTLKSVDYFHEIEGDMIFIEFSDLESQKSQQAILIDELKKSGMGKGTIRLFVKELHKSISVEMRKKYIDSIHILRCMNGKIVDVPEWASNRDKGKYVIVVAPLPELSPKEKRIELLRLLDKLESDLTLSIPEPLFSGVKVMPLDKFIN</sequence>
<name>A0ABT8PQN7_9ENTR</name>
<keyword evidence="2" id="KW-1185">Reference proteome</keyword>
<organism evidence="1 2">
    <name type="scientific">Citrobacter enshiensis</name>
    <dbReference type="NCBI Taxonomy" id="2971264"/>
    <lineage>
        <taxon>Bacteria</taxon>
        <taxon>Pseudomonadati</taxon>
        <taxon>Pseudomonadota</taxon>
        <taxon>Gammaproteobacteria</taxon>
        <taxon>Enterobacterales</taxon>
        <taxon>Enterobacteriaceae</taxon>
        <taxon>Citrobacter</taxon>
    </lineage>
</organism>
<dbReference type="Proteomes" id="UP001174867">
    <property type="component" value="Unassembled WGS sequence"/>
</dbReference>
<evidence type="ECO:0008006" key="3">
    <source>
        <dbReference type="Google" id="ProtNLM"/>
    </source>
</evidence>
<comment type="caution">
    <text evidence="1">The sequence shown here is derived from an EMBL/GenBank/DDBJ whole genome shotgun (WGS) entry which is preliminary data.</text>
</comment>
<protein>
    <recommendedName>
        <fullName evidence="3">DUF2971 domain-containing protein</fullName>
    </recommendedName>
</protein>